<dbReference type="Proteomes" id="UP001153954">
    <property type="component" value="Unassembled WGS sequence"/>
</dbReference>
<proteinExistence type="predicted"/>
<protein>
    <recommendedName>
        <fullName evidence="3">Transposase</fullName>
    </recommendedName>
</protein>
<dbReference type="PANTHER" id="PTHR47326:SF1">
    <property type="entry name" value="HTH PSQ-TYPE DOMAIN-CONTAINING PROTEIN"/>
    <property type="match status" value="1"/>
</dbReference>
<organism evidence="1 2">
    <name type="scientific">Euphydryas editha</name>
    <name type="common">Edith's checkerspot</name>
    <dbReference type="NCBI Taxonomy" id="104508"/>
    <lineage>
        <taxon>Eukaryota</taxon>
        <taxon>Metazoa</taxon>
        <taxon>Ecdysozoa</taxon>
        <taxon>Arthropoda</taxon>
        <taxon>Hexapoda</taxon>
        <taxon>Insecta</taxon>
        <taxon>Pterygota</taxon>
        <taxon>Neoptera</taxon>
        <taxon>Endopterygota</taxon>
        <taxon>Lepidoptera</taxon>
        <taxon>Glossata</taxon>
        <taxon>Ditrysia</taxon>
        <taxon>Papilionoidea</taxon>
        <taxon>Nymphalidae</taxon>
        <taxon>Nymphalinae</taxon>
        <taxon>Euphydryas</taxon>
    </lineage>
</organism>
<evidence type="ECO:0008006" key="3">
    <source>
        <dbReference type="Google" id="ProtNLM"/>
    </source>
</evidence>
<dbReference type="InterPro" id="IPR036397">
    <property type="entry name" value="RNaseH_sf"/>
</dbReference>
<sequence length="360" mass="41940">MSYKLSEYAEMHYFYGVAQGDGVKAARLYREQLQRRGGPQPPRYPDHRVFINTHNTLIAGRIPGQRCNREAIPRADPDRTEVVLEAVHRNPSTSTRAMARALDIPRTSIQAILKDEGYHAFHSRRVQALQPTDYQLRIDFCQTMLRKEQDDPGFFNKVLWSDESRFERSGVFNIHNYHTWAIENPHAVRASTFQDRFSVNLWSGVLNGELIGPFQLPTRLDGAAYKNFLENELPLLLEDVSLELRRTMVFQNDGAPCHSIQVRNFLNETYPNRWIGRSGPIRWPPRSPDLNPIDFFIWGYYKEIVYARECLSEQELRQNIAEAQRVIGEKREAFRRLKHNFLRRCHMCIAAGGGYFENLL</sequence>
<evidence type="ECO:0000313" key="1">
    <source>
        <dbReference type="EMBL" id="CAH2099590.1"/>
    </source>
</evidence>
<reference evidence="1" key="1">
    <citation type="submission" date="2022-03" db="EMBL/GenBank/DDBJ databases">
        <authorList>
            <person name="Tunstrom K."/>
        </authorList>
    </citation>
    <scope>NUCLEOTIDE SEQUENCE</scope>
</reference>
<dbReference type="EMBL" id="CAKOGL010000022">
    <property type="protein sequence ID" value="CAH2099590.1"/>
    <property type="molecule type" value="Genomic_DNA"/>
</dbReference>
<dbReference type="PANTHER" id="PTHR47326">
    <property type="entry name" value="TRANSPOSABLE ELEMENT TC3 TRANSPOSASE-LIKE PROTEIN"/>
    <property type="match status" value="1"/>
</dbReference>
<dbReference type="Gene3D" id="3.30.420.10">
    <property type="entry name" value="Ribonuclease H-like superfamily/Ribonuclease H"/>
    <property type="match status" value="1"/>
</dbReference>
<dbReference type="GO" id="GO:0003676">
    <property type="term" value="F:nucleic acid binding"/>
    <property type="evidence" value="ECO:0007669"/>
    <property type="project" value="InterPro"/>
</dbReference>
<accession>A0AAU9URX5</accession>
<dbReference type="AlphaFoldDB" id="A0AAU9URX5"/>
<keyword evidence="2" id="KW-1185">Reference proteome</keyword>
<comment type="caution">
    <text evidence="1">The sequence shown here is derived from an EMBL/GenBank/DDBJ whole genome shotgun (WGS) entry which is preliminary data.</text>
</comment>
<gene>
    <name evidence="1" type="ORF">EEDITHA_LOCUS14548</name>
</gene>
<name>A0AAU9URX5_EUPED</name>
<evidence type="ECO:0000313" key="2">
    <source>
        <dbReference type="Proteomes" id="UP001153954"/>
    </source>
</evidence>